<proteinExistence type="predicted"/>
<protein>
    <submittedName>
        <fullName evidence="1">Uncharacterized protein</fullName>
    </submittedName>
</protein>
<reference evidence="1" key="1">
    <citation type="journal article" date="2021" name="Nat. Commun.">
        <title>Genetic determinants of endophytism in the Arabidopsis root mycobiome.</title>
        <authorList>
            <person name="Mesny F."/>
            <person name="Miyauchi S."/>
            <person name="Thiergart T."/>
            <person name="Pickel B."/>
            <person name="Atanasova L."/>
            <person name="Karlsson M."/>
            <person name="Huettel B."/>
            <person name="Barry K.W."/>
            <person name="Haridas S."/>
            <person name="Chen C."/>
            <person name="Bauer D."/>
            <person name="Andreopoulos W."/>
            <person name="Pangilinan J."/>
            <person name="LaButti K."/>
            <person name="Riley R."/>
            <person name="Lipzen A."/>
            <person name="Clum A."/>
            <person name="Drula E."/>
            <person name="Henrissat B."/>
            <person name="Kohler A."/>
            <person name="Grigoriev I.V."/>
            <person name="Martin F.M."/>
            <person name="Hacquard S."/>
        </authorList>
    </citation>
    <scope>NUCLEOTIDE SEQUENCE</scope>
    <source>
        <strain evidence="1">MPI-SDFR-AT-0068</strain>
    </source>
</reference>
<organism evidence="1 2">
    <name type="scientific">Fusarium tricinctum</name>
    <dbReference type="NCBI Taxonomy" id="61284"/>
    <lineage>
        <taxon>Eukaryota</taxon>
        <taxon>Fungi</taxon>
        <taxon>Dikarya</taxon>
        <taxon>Ascomycota</taxon>
        <taxon>Pezizomycotina</taxon>
        <taxon>Sordariomycetes</taxon>
        <taxon>Hypocreomycetidae</taxon>
        <taxon>Hypocreales</taxon>
        <taxon>Nectriaceae</taxon>
        <taxon>Fusarium</taxon>
        <taxon>Fusarium tricinctum species complex</taxon>
    </lineage>
</organism>
<dbReference type="InterPro" id="IPR022698">
    <property type="entry name" value="OrsD"/>
</dbReference>
<evidence type="ECO:0000313" key="2">
    <source>
        <dbReference type="Proteomes" id="UP000813427"/>
    </source>
</evidence>
<dbReference type="OrthoDB" id="5091156at2759"/>
<keyword evidence="2" id="KW-1185">Reference proteome</keyword>
<comment type="caution">
    <text evidence="1">The sequence shown here is derived from an EMBL/GenBank/DDBJ whole genome shotgun (WGS) entry which is preliminary data.</text>
</comment>
<gene>
    <name evidence="1" type="ORF">BKA59DRAFT_409071</name>
</gene>
<sequence length="49" mass="5956">RHDRKRPYQPLEGLTTYDGYICTDDKYDYYTRRVEKIHNHMPAHSKKAS</sequence>
<feature type="non-terminal residue" evidence="1">
    <location>
        <position position="1"/>
    </location>
</feature>
<dbReference type="Pfam" id="PF12013">
    <property type="entry name" value="OrsD"/>
    <property type="match status" value="1"/>
</dbReference>
<dbReference type="EMBL" id="JAGPXF010000009">
    <property type="protein sequence ID" value="KAH7230964.1"/>
    <property type="molecule type" value="Genomic_DNA"/>
</dbReference>
<accession>A0A8K0RJL4</accession>
<dbReference type="Proteomes" id="UP000813427">
    <property type="component" value="Unassembled WGS sequence"/>
</dbReference>
<dbReference type="AlphaFoldDB" id="A0A8K0RJL4"/>
<name>A0A8K0RJL4_9HYPO</name>
<evidence type="ECO:0000313" key="1">
    <source>
        <dbReference type="EMBL" id="KAH7230964.1"/>
    </source>
</evidence>